<sequence length="338" mass="36839">MSLNARTIRLASCIALGLVLAVLPLLVNNYWTDVCVSIGLYALLALSLNVILGQAGIFHMGHAAFYAVGAYTTAILNTMFQWPIFWTMPLAGCAAGLVALVVARPIIHLRGDYLLIVTIGIVEIVRIALVNDIFGITGGSNGIFGISRPTVAGFRIFKSIHFYYLVWGMCGLSLLLFHFLWNSRVGRALNYIKADDIAAEGCGVDVSHYKLMAFVLGAFWAGMAGTLYSAKMLTIAPASFNFMESVIIFAVVILSGGSQLGVLVSAFLFIGLPELMRGLTESRMLFFGLAMMLMMVWRPQGLLPPLPRVYKKARAVLDRMARAQDSDARPSTTQEKTL</sequence>
<evidence type="ECO:0000256" key="5">
    <source>
        <dbReference type="ARBA" id="ARBA00023136"/>
    </source>
</evidence>
<comment type="subcellular location">
    <subcellularLocation>
        <location evidence="1">Cell membrane</location>
        <topology evidence="1">Multi-pass membrane protein</topology>
    </subcellularLocation>
</comment>
<keyword evidence="2" id="KW-1003">Cell membrane</keyword>
<name>A0A9D1PXA1_9BACT</name>
<dbReference type="Pfam" id="PF02653">
    <property type="entry name" value="BPD_transp_2"/>
    <property type="match status" value="1"/>
</dbReference>
<dbReference type="PANTHER" id="PTHR30482:SF20">
    <property type="entry name" value="HIGH-AFFINITY BRANCHED-CHAIN AMINO ACID TRANSPORT SYSTEM PERMEASE PROTEIN LIVM"/>
    <property type="match status" value="1"/>
</dbReference>
<dbReference type="GO" id="GO:0015658">
    <property type="term" value="F:branched-chain amino acid transmembrane transporter activity"/>
    <property type="evidence" value="ECO:0007669"/>
    <property type="project" value="InterPro"/>
</dbReference>
<feature type="transmembrane region" description="Helical" evidence="6">
    <location>
        <begin position="7"/>
        <end position="25"/>
    </location>
</feature>
<protein>
    <submittedName>
        <fullName evidence="7">Branched-chain amino acid ABC transporter permease</fullName>
    </submittedName>
</protein>
<dbReference type="InterPro" id="IPR043428">
    <property type="entry name" value="LivM-like"/>
</dbReference>
<dbReference type="GO" id="GO:0005886">
    <property type="term" value="C:plasma membrane"/>
    <property type="evidence" value="ECO:0007669"/>
    <property type="project" value="UniProtKB-SubCell"/>
</dbReference>
<dbReference type="PANTHER" id="PTHR30482">
    <property type="entry name" value="HIGH-AFFINITY BRANCHED-CHAIN AMINO ACID TRANSPORT SYSTEM PERMEASE"/>
    <property type="match status" value="1"/>
</dbReference>
<evidence type="ECO:0000256" key="4">
    <source>
        <dbReference type="ARBA" id="ARBA00022989"/>
    </source>
</evidence>
<evidence type="ECO:0000256" key="1">
    <source>
        <dbReference type="ARBA" id="ARBA00004651"/>
    </source>
</evidence>
<evidence type="ECO:0000256" key="2">
    <source>
        <dbReference type="ARBA" id="ARBA00022475"/>
    </source>
</evidence>
<evidence type="ECO:0000256" key="6">
    <source>
        <dbReference type="SAM" id="Phobius"/>
    </source>
</evidence>
<feature type="transmembrane region" description="Helical" evidence="6">
    <location>
        <begin position="242"/>
        <end position="272"/>
    </location>
</feature>
<feature type="transmembrane region" description="Helical" evidence="6">
    <location>
        <begin position="211"/>
        <end position="230"/>
    </location>
</feature>
<feature type="transmembrane region" description="Helical" evidence="6">
    <location>
        <begin position="86"/>
        <end position="107"/>
    </location>
</feature>
<feature type="transmembrane region" description="Helical" evidence="6">
    <location>
        <begin position="284"/>
        <end position="303"/>
    </location>
</feature>
<keyword evidence="5 6" id="KW-0472">Membrane</keyword>
<dbReference type="EMBL" id="DXHV01000041">
    <property type="protein sequence ID" value="HIW00302.1"/>
    <property type="molecule type" value="Genomic_DNA"/>
</dbReference>
<organism evidence="7 8">
    <name type="scientific">Candidatus Desulfovibrio intestinipullorum</name>
    <dbReference type="NCBI Taxonomy" id="2838536"/>
    <lineage>
        <taxon>Bacteria</taxon>
        <taxon>Pseudomonadati</taxon>
        <taxon>Thermodesulfobacteriota</taxon>
        <taxon>Desulfovibrionia</taxon>
        <taxon>Desulfovibrionales</taxon>
        <taxon>Desulfovibrionaceae</taxon>
        <taxon>Desulfovibrio</taxon>
    </lineage>
</organism>
<evidence type="ECO:0000313" key="7">
    <source>
        <dbReference type="EMBL" id="HIW00302.1"/>
    </source>
</evidence>
<dbReference type="InterPro" id="IPR001851">
    <property type="entry name" value="ABC_transp_permease"/>
</dbReference>
<reference evidence="7" key="1">
    <citation type="journal article" date="2021" name="PeerJ">
        <title>Extensive microbial diversity within the chicken gut microbiome revealed by metagenomics and culture.</title>
        <authorList>
            <person name="Gilroy R."/>
            <person name="Ravi A."/>
            <person name="Getino M."/>
            <person name="Pursley I."/>
            <person name="Horton D.L."/>
            <person name="Alikhan N.F."/>
            <person name="Baker D."/>
            <person name="Gharbi K."/>
            <person name="Hall N."/>
            <person name="Watson M."/>
            <person name="Adriaenssens E.M."/>
            <person name="Foster-Nyarko E."/>
            <person name="Jarju S."/>
            <person name="Secka A."/>
            <person name="Antonio M."/>
            <person name="Oren A."/>
            <person name="Chaudhuri R.R."/>
            <person name="La Ragione R."/>
            <person name="Hildebrand F."/>
            <person name="Pallen M.J."/>
        </authorList>
    </citation>
    <scope>NUCLEOTIDE SEQUENCE</scope>
    <source>
        <strain evidence="7">ChiHecec2B26-446</strain>
    </source>
</reference>
<feature type="transmembrane region" description="Helical" evidence="6">
    <location>
        <begin position="162"/>
        <end position="181"/>
    </location>
</feature>
<comment type="caution">
    <text evidence="7">The sequence shown here is derived from an EMBL/GenBank/DDBJ whole genome shotgun (WGS) entry which is preliminary data.</text>
</comment>
<keyword evidence="3 6" id="KW-0812">Transmembrane</keyword>
<feature type="transmembrane region" description="Helical" evidence="6">
    <location>
        <begin position="31"/>
        <end position="51"/>
    </location>
</feature>
<feature type="transmembrane region" description="Helical" evidence="6">
    <location>
        <begin position="63"/>
        <end position="80"/>
    </location>
</feature>
<accession>A0A9D1PXA1</accession>
<gene>
    <name evidence="7" type="ORF">H9894_03845</name>
</gene>
<reference evidence="7" key="2">
    <citation type="submission" date="2021-04" db="EMBL/GenBank/DDBJ databases">
        <authorList>
            <person name="Gilroy R."/>
        </authorList>
    </citation>
    <scope>NUCLEOTIDE SEQUENCE</scope>
    <source>
        <strain evidence="7">ChiHecec2B26-446</strain>
    </source>
</reference>
<proteinExistence type="predicted"/>
<keyword evidence="4 6" id="KW-1133">Transmembrane helix</keyword>
<dbReference type="CDD" id="cd06581">
    <property type="entry name" value="TM_PBP1_LivM_like"/>
    <property type="match status" value="1"/>
</dbReference>
<evidence type="ECO:0000313" key="8">
    <source>
        <dbReference type="Proteomes" id="UP000886752"/>
    </source>
</evidence>
<evidence type="ECO:0000256" key="3">
    <source>
        <dbReference type="ARBA" id="ARBA00022692"/>
    </source>
</evidence>
<dbReference type="AlphaFoldDB" id="A0A9D1PXA1"/>
<dbReference type="Proteomes" id="UP000886752">
    <property type="component" value="Unassembled WGS sequence"/>
</dbReference>